<dbReference type="Proteomes" id="UP000033999">
    <property type="component" value="Unassembled WGS sequence"/>
</dbReference>
<evidence type="ECO:0000313" key="1">
    <source>
        <dbReference type="EMBL" id="KKU06439.1"/>
    </source>
</evidence>
<dbReference type="AlphaFoldDB" id="A0A0G1MDV7"/>
<name>A0A0G1MDV7_9BACT</name>
<proteinExistence type="predicted"/>
<gene>
    <name evidence="1" type="ORF">UX10_C0033G0005</name>
</gene>
<comment type="caution">
    <text evidence="1">The sequence shown here is derived from an EMBL/GenBank/DDBJ whole genome shotgun (WGS) entry which is preliminary data.</text>
</comment>
<protein>
    <submittedName>
        <fullName evidence="1">Uncharacterized protein</fullName>
    </submittedName>
</protein>
<accession>A0A0G1MDV7</accession>
<dbReference type="EMBL" id="LCKX01000033">
    <property type="protein sequence ID" value="KKU06439.1"/>
    <property type="molecule type" value="Genomic_DNA"/>
</dbReference>
<evidence type="ECO:0000313" key="2">
    <source>
        <dbReference type="Proteomes" id="UP000033999"/>
    </source>
</evidence>
<reference evidence="1 2" key="1">
    <citation type="journal article" date="2015" name="Nature">
        <title>rRNA introns, odd ribosomes, and small enigmatic genomes across a large radiation of phyla.</title>
        <authorList>
            <person name="Brown C.T."/>
            <person name="Hug L.A."/>
            <person name="Thomas B.C."/>
            <person name="Sharon I."/>
            <person name="Castelle C.J."/>
            <person name="Singh A."/>
            <person name="Wilkins M.J."/>
            <person name="Williams K.H."/>
            <person name="Banfield J.F."/>
        </authorList>
    </citation>
    <scope>NUCLEOTIDE SEQUENCE [LARGE SCALE GENOMIC DNA]</scope>
</reference>
<sequence length="30" mass="3237">MKSVIKQAKQAGESKPVVMFALADFRGLVS</sequence>
<organism evidence="1 2">
    <name type="scientific">Candidatus Magasanikbacteria bacterium GW2011_GWA2_45_39</name>
    <dbReference type="NCBI Taxonomy" id="1619041"/>
    <lineage>
        <taxon>Bacteria</taxon>
        <taxon>Candidatus Magasanikiibacteriota</taxon>
    </lineage>
</organism>